<feature type="region of interest" description="Disordered" evidence="1">
    <location>
        <begin position="208"/>
        <end position="229"/>
    </location>
</feature>
<evidence type="ECO:0000313" key="3">
    <source>
        <dbReference type="Proteomes" id="UP000527355"/>
    </source>
</evidence>
<reference evidence="2 3" key="1">
    <citation type="journal article" date="2020" name="Nature">
        <title>Six reference-quality genomes reveal evolution of bat adaptations.</title>
        <authorList>
            <person name="Jebb D."/>
            <person name="Huang Z."/>
            <person name="Pippel M."/>
            <person name="Hughes G.M."/>
            <person name="Lavrichenko K."/>
            <person name="Devanna P."/>
            <person name="Winkler S."/>
            <person name="Jermiin L.S."/>
            <person name="Skirmuntt E.C."/>
            <person name="Katzourakis A."/>
            <person name="Burkitt-Gray L."/>
            <person name="Ray D.A."/>
            <person name="Sullivan K.A.M."/>
            <person name="Roscito J.G."/>
            <person name="Kirilenko B.M."/>
            <person name="Davalos L.M."/>
            <person name="Corthals A.P."/>
            <person name="Power M.L."/>
            <person name="Jones G."/>
            <person name="Ransome R.D."/>
            <person name="Dechmann D.K.N."/>
            <person name="Locatelli A.G."/>
            <person name="Puechmaille S.J."/>
            <person name="Fedrigo O."/>
            <person name="Jarvis E.D."/>
            <person name="Hiller M."/>
            <person name="Vernes S.C."/>
            <person name="Myers E.W."/>
            <person name="Teeling E.C."/>
        </authorList>
    </citation>
    <scope>NUCLEOTIDE SEQUENCE [LARGE SCALE GENOMIC DNA]</scope>
    <source>
        <strain evidence="2">MMyoMyo1</strain>
        <tissue evidence="2">Flight muscle</tissue>
    </source>
</reference>
<protein>
    <submittedName>
        <fullName evidence="2">Uncharacterized protein</fullName>
    </submittedName>
</protein>
<evidence type="ECO:0000256" key="1">
    <source>
        <dbReference type="SAM" id="MobiDB-lite"/>
    </source>
</evidence>
<name>A0A7J7V3B3_MYOMY</name>
<comment type="caution">
    <text evidence="2">The sequence shown here is derived from an EMBL/GenBank/DDBJ whole genome shotgun (WGS) entry which is preliminary data.</text>
</comment>
<dbReference type="Proteomes" id="UP000527355">
    <property type="component" value="Unassembled WGS sequence"/>
</dbReference>
<gene>
    <name evidence="2" type="ORF">mMyoMyo1_008416</name>
</gene>
<keyword evidence="3" id="KW-1185">Reference proteome</keyword>
<accession>A0A7J7V3B3</accession>
<proteinExistence type="predicted"/>
<dbReference type="EMBL" id="JABWUV010000011">
    <property type="protein sequence ID" value="KAF6319677.1"/>
    <property type="molecule type" value="Genomic_DNA"/>
</dbReference>
<organism evidence="2 3">
    <name type="scientific">Myotis myotis</name>
    <name type="common">Greater mouse-eared bat</name>
    <name type="synonym">Vespertilio myotis</name>
    <dbReference type="NCBI Taxonomy" id="51298"/>
    <lineage>
        <taxon>Eukaryota</taxon>
        <taxon>Metazoa</taxon>
        <taxon>Chordata</taxon>
        <taxon>Craniata</taxon>
        <taxon>Vertebrata</taxon>
        <taxon>Euteleostomi</taxon>
        <taxon>Mammalia</taxon>
        <taxon>Eutheria</taxon>
        <taxon>Laurasiatheria</taxon>
        <taxon>Chiroptera</taxon>
        <taxon>Yangochiroptera</taxon>
        <taxon>Vespertilionidae</taxon>
        <taxon>Myotis</taxon>
    </lineage>
</organism>
<feature type="region of interest" description="Disordered" evidence="1">
    <location>
        <begin position="151"/>
        <end position="173"/>
    </location>
</feature>
<dbReference type="AlphaFoldDB" id="A0A7J7V3B3"/>
<feature type="region of interest" description="Disordered" evidence="1">
    <location>
        <begin position="1"/>
        <end position="114"/>
    </location>
</feature>
<evidence type="ECO:0000313" key="2">
    <source>
        <dbReference type="EMBL" id="KAF6319677.1"/>
    </source>
</evidence>
<sequence length="268" mass="28629">MRVSSGSGKRPGSHGGLPRRRPSHSSPWRTHGPTRVRGRGGLGAGCASSSRSHPSEPGPSRRRVGLGWQPDAGSRPVPRACPPASPSRALSVGSHRPGSRPNNRGIRPLSLGRPWGWRGRLADGRQACLFGLTAGTAWPVARMGTAAVLTPSARDTPSPVTAEQRHLLTPNSETWVPERSSRLGRQKGDRRTRCDTRDFLCDSKAQARSARVGRAGPRRPRASAGPSPAWAARTAVPSLRCSDARPVVDSVACRCVMLTWLPALQGTR</sequence>